<dbReference type="Proteomes" id="UP000315003">
    <property type="component" value="Chromosome"/>
</dbReference>
<protein>
    <recommendedName>
        <fullName evidence="4">Zinc-finger domain-containing protein</fullName>
    </recommendedName>
</protein>
<sequence>MNCEQFQDRLDDCLDLRQDPTDDRHLNDHAGHCQRCHQILQIWQAANLCFNTPAACTADVSSSQTVTLATQPTRNRQRTLLACAAAILLIALLPQANRVWSPAGTTMTASVPPDTLDQATLDQATPEQITAAGTPAPNDHSAGNHGYTPVQTMSGQTFAGHHPTRNLQLTDPHWWNGSLQEGRQWVDQALPTVQPAVDSMGERVATIGRRFKRLMASILLPPDQQPKQESPHATGRVPYSPHRRPLFLGDELNHRFVA</sequence>
<proteinExistence type="predicted"/>
<dbReference type="EMBL" id="CP036272">
    <property type="protein sequence ID" value="QDT58090.1"/>
    <property type="molecule type" value="Genomic_DNA"/>
</dbReference>
<accession>A0A517SPP8</accession>
<gene>
    <name evidence="2" type="ORF">SV7mr_05790</name>
</gene>
<dbReference type="RefSeq" id="WP_145269004.1">
    <property type="nucleotide sequence ID" value="NZ_CP036272.1"/>
</dbReference>
<organism evidence="2 3">
    <name type="scientific">Stieleria bergensis</name>
    <dbReference type="NCBI Taxonomy" id="2528025"/>
    <lineage>
        <taxon>Bacteria</taxon>
        <taxon>Pseudomonadati</taxon>
        <taxon>Planctomycetota</taxon>
        <taxon>Planctomycetia</taxon>
        <taxon>Pirellulales</taxon>
        <taxon>Pirellulaceae</taxon>
        <taxon>Stieleria</taxon>
    </lineage>
</organism>
<feature type="region of interest" description="Disordered" evidence="1">
    <location>
        <begin position="220"/>
        <end position="244"/>
    </location>
</feature>
<evidence type="ECO:0008006" key="4">
    <source>
        <dbReference type="Google" id="ProtNLM"/>
    </source>
</evidence>
<evidence type="ECO:0000313" key="2">
    <source>
        <dbReference type="EMBL" id="QDT58090.1"/>
    </source>
</evidence>
<keyword evidence="3" id="KW-1185">Reference proteome</keyword>
<reference evidence="2 3" key="1">
    <citation type="submission" date="2019-02" db="EMBL/GenBank/DDBJ databases">
        <title>Deep-cultivation of Planctomycetes and their phenomic and genomic characterization uncovers novel biology.</title>
        <authorList>
            <person name="Wiegand S."/>
            <person name="Jogler M."/>
            <person name="Boedeker C."/>
            <person name="Pinto D."/>
            <person name="Vollmers J."/>
            <person name="Rivas-Marin E."/>
            <person name="Kohn T."/>
            <person name="Peeters S.H."/>
            <person name="Heuer A."/>
            <person name="Rast P."/>
            <person name="Oberbeckmann S."/>
            <person name="Bunk B."/>
            <person name="Jeske O."/>
            <person name="Meyerdierks A."/>
            <person name="Storesund J.E."/>
            <person name="Kallscheuer N."/>
            <person name="Luecker S."/>
            <person name="Lage O.M."/>
            <person name="Pohl T."/>
            <person name="Merkel B.J."/>
            <person name="Hornburger P."/>
            <person name="Mueller R.-W."/>
            <person name="Bruemmer F."/>
            <person name="Labrenz M."/>
            <person name="Spormann A.M."/>
            <person name="Op den Camp H."/>
            <person name="Overmann J."/>
            <person name="Amann R."/>
            <person name="Jetten M.S.M."/>
            <person name="Mascher T."/>
            <person name="Medema M.H."/>
            <person name="Devos D.P."/>
            <person name="Kaster A.-K."/>
            <person name="Ovreas L."/>
            <person name="Rohde M."/>
            <person name="Galperin M.Y."/>
            <person name="Jogler C."/>
        </authorList>
    </citation>
    <scope>NUCLEOTIDE SEQUENCE [LARGE SCALE GENOMIC DNA]</scope>
    <source>
        <strain evidence="2 3">SV_7m_r</strain>
    </source>
</reference>
<name>A0A517SPP8_9BACT</name>
<evidence type="ECO:0000313" key="3">
    <source>
        <dbReference type="Proteomes" id="UP000315003"/>
    </source>
</evidence>
<dbReference type="AlphaFoldDB" id="A0A517SPP8"/>
<evidence type="ECO:0000256" key="1">
    <source>
        <dbReference type="SAM" id="MobiDB-lite"/>
    </source>
</evidence>